<feature type="compositionally biased region" description="Low complexity" evidence="1">
    <location>
        <begin position="90"/>
        <end position="103"/>
    </location>
</feature>
<sequence>MEDVAMKNKDKLLYVSAAVLAAGSVAGVKTTTVKAAEVKQANVNANSKLDLNKASQEKQAAAQDKTAQGQIKQDTATVQNTQDQIKQDQAAKTQAETAKTEAQNTLPAKQEAVSSAQTKLDQAKNDLTQTQAQNKDLHAQYDTTTENAVHTAQEAEKKLDQKVNDLTGQVQTAQNKQTDLLNQRTSAESEIKTNTETLNNVNEQLNKAQADSAQAQKHFDAVQKAYAPIQNEYNAKKANAEKAATNLKQNETDLAQSQKQLTDLQTKNNDLAKTVNDTQGQLDNANKDLANAKTDVSQSQTKLNDVQNQSNDINGKLTNAIVKRDQAKSALDSQSENQTKIIITPEFNKAFHKWNDNHDPNYVQWTPENDAEMVKELGALSKQEAEMNHFEHNAKDKEQKIDMMHLTYEQRLEANKFGINLVNQIRTQMGKKPVKLTVGSLKYANDVAKYYEADHPKDSFSNGNVDGSHPGHDTKAINKALVENGVKPGMGGEKPATMVFGMVMTYTDILQHILTIWTI</sequence>
<dbReference type="Proteomes" id="UP000000664">
    <property type="component" value="Chromosome"/>
</dbReference>
<dbReference type="Gene3D" id="1.10.287.1490">
    <property type="match status" value="1"/>
</dbReference>
<feature type="compositionally biased region" description="Polar residues" evidence="1">
    <location>
        <begin position="65"/>
        <end position="84"/>
    </location>
</feature>
<evidence type="ECO:0000313" key="2">
    <source>
        <dbReference type="EMBL" id="ABJ59787.1"/>
    </source>
</evidence>
<reference evidence="2 3" key="1">
    <citation type="journal article" date="2006" name="Proc. Natl. Acad. Sci. U.S.A.">
        <title>Comparative genomics of the lactic acid bacteria.</title>
        <authorList>
            <person name="Makarova K."/>
            <person name="Slesarev A."/>
            <person name="Wolf Y."/>
            <person name="Sorokin A."/>
            <person name="Mirkin B."/>
            <person name="Koonin E."/>
            <person name="Pavlov A."/>
            <person name="Pavlova N."/>
            <person name="Karamychev V."/>
            <person name="Polouchine N."/>
            <person name="Shakhova V."/>
            <person name="Grigoriev I."/>
            <person name="Lou Y."/>
            <person name="Rohksar D."/>
            <person name="Lucas S."/>
            <person name="Huang K."/>
            <person name="Goodstein D.M."/>
            <person name="Hawkins T."/>
            <person name="Plengvidhya V."/>
            <person name="Welker D."/>
            <person name="Hughes J."/>
            <person name="Goh Y."/>
            <person name="Benson A."/>
            <person name="Baldwin K."/>
            <person name="Lee J.H."/>
            <person name="Diaz-Muniz I."/>
            <person name="Dosti B."/>
            <person name="Smeianov V."/>
            <person name="Wechter W."/>
            <person name="Barabote R."/>
            <person name="Lorca G."/>
            <person name="Altermann E."/>
            <person name="Barrangou R."/>
            <person name="Ganesan B."/>
            <person name="Xie Y."/>
            <person name="Rawsthorne H."/>
            <person name="Tamir D."/>
            <person name="Parker C."/>
            <person name="Breidt F."/>
            <person name="Broadbent J."/>
            <person name="Hutkins R."/>
            <person name="O'Sullivan D."/>
            <person name="Steele J."/>
            <person name="Unlu G."/>
            <person name="Saier M."/>
            <person name="Klaenhammer T."/>
            <person name="Richardson P."/>
            <person name="Kozyavkin S."/>
            <person name="Weimer B."/>
            <person name="Mills D."/>
        </authorList>
    </citation>
    <scope>NUCLEOTIDE SEQUENCE [LARGE SCALE GENOMIC DNA]</scope>
    <source>
        <strain evidence="3">ATCC 33323 / DSM 20243 / BCRC 14619 / CIP 102991 / JCM 1131 / KCTC 3163 / NCIMB 11718 / NCTC 13722 / AM63</strain>
    </source>
</reference>
<evidence type="ECO:0000313" key="3">
    <source>
        <dbReference type="Proteomes" id="UP000000664"/>
    </source>
</evidence>
<dbReference type="EMBL" id="CP000413">
    <property type="protein sequence ID" value="ABJ59787.1"/>
    <property type="molecule type" value="Genomic_DNA"/>
</dbReference>
<protein>
    <recommendedName>
        <fullName evidence="4">SEC10/PgrA surface exclusion domain-containing protein</fullName>
    </recommendedName>
</protein>
<dbReference type="KEGG" id="lga:LGAS_0382"/>
<feature type="region of interest" description="Disordered" evidence="1">
    <location>
        <begin position="54"/>
        <end position="108"/>
    </location>
</feature>
<evidence type="ECO:0008006" key="4">
    <source>
        <dbReference type="Google" id="ProtNLM"/>
    </source>
</evidence>
<dbReference type="NCBIfam" id="TIGR04320">
    <property type="entry name" value="Surf_Exclu_PgrA"/>
    <property type="match status" value="1"/>
</dbReference>
<dbReference type="SUPFAM" id="SSF57997">
    <property type="entry name" value="Tropomyosin"/>
    <property type="match status" value="1"/>
</dbReference>
<accession>A0A805ZW96</accession>
<dbReference type="AlphaFoldDB" id="A0A805ZW96"/>
<dbReference type="InterPro" id="IPR027607">
    <property type="entry name" value="Surf_Exclu_SEC10/PgrA"/>
</dbReference>
<proteinExistence type="predicted"/>
<organism evidence="2 3">
    <name type="scientific">Lactobacillus gasseri (strain ATCC 33323 / DSM 20243 / BCRC 14619 / CIP 102991 / JCM 1131 / KCTC 3163 / NCIMB 11718 / NCTC 13722 / AM63)</name>
    <dbReference type="NCBI Taxonomy" id="324831"/>
    <lineage>
        <taxon>Bacteria</taxon>
        <taxon>Bacillati</taxon>
        <taxon>Bacillota</taxon>
        <taxon>Bacilli</taxon>
        <taxon>Lactobacillales</taxon>
        <taxon>Lactobacillaceae</taxon>
        <taxon>Lactobacillus</taxon>
    </lineage>
</organism>
<gene>
    <name evidence="2" type="ordered locus">LGAS_0382</name>
</gene>
<evidence type="ECO:0000256" key="1">
    <source>
        <dbReference type="SAM" id="MobiDB-lite"/>
    </source>
</evidence>
<name>A0A805ZW96_LACGA</name>